<dbReference type="GeneID" id="29576487"/>
<dbReference type="InterPro" id="IPR013780">
    <property type="entry name" value="Glyco_hydro_b"/>
</dbReference>
<dbReference type="InterPro" id="IPR017853">
    <property type="entry name" value="GH"/>
</dbReference>
<dbReference type="InterPro" id="IPR003476">
    <property type="entry name" value="Glyco_hydro_42"/>
</dbReference>
<evidence type="ECO:0000256" key="8">
    <source>
        <dbReference type="PIRSR" id="PIRSR001084-2"/>
    </source>
</evidence>
<dbReference type="Gene3D" id="3.40.50.880">
    <property type="match status" value="1"/>
</dbReference>
<dbReference type="GO" id="GO:0006012">
    <property type="term" value="P:galactose metabolic process"/>
    <property type="evidence" value="ECO:0007669"/>
    <property type="project" value="InterPro"/>
</dbReference>
<evidence type="ECO:0000256" key="1">
    <source>
        <dbReference type="ARBA" id="ARBA00001412"/>
    </source>
</evidence>
<dbReference type="InterPro" id="IPR013738">
    <property type="entry name" value="Beta_galactosidase_Trimer"/>
</dbReference>
<dbReference type="PIRSF" id="PIRSF001084">
    <property type="entry name" value="B-galactosidase"/>
    <property type="match status" value="1"/>
</dbReference>
<evidence type="ECO:0000259" key="10">
    <source>
        <dbReference type="Pfam" id="PF02449"/>
    </source>
</evidence>
<dbReference type="SUPFAM" id="SSF52317">
    <property type="entry name" value="Class I glutamine amidotransferase-like"/>
    <property type="match status" value="1"/>
</dbReference>
<evidence type="ECO:0000256" key="5">
    <source>
        <dbReference type="ARBA" id="ARBA00023295"/>
    </source>
</evidence>
<dbReference type="RefSeq" id="WP_011679809.1">
    <property type="nucleotide sequence ID" value="NZ_CP042383.1"/>
</dbReference>
<comment type="catalytic activity">
    <reaction evidence="1 6">
        <text>Hydrolysis of terminal non-reducing beta-D-galactose residues in beta-D-galactosides.</text>
        <dbReference type="EC" id="3.2.1.23"/>
    </reaction>
</comment>
<dbReference type="CDD" id="cd03143">
    <property type="entry name" value="A4_beta-galactosidase_middle_domain"/>
    <property type="match status" value="1"/>
</dbReference>
<dbReference type="KEGG" id="lpse:FGL85_07560"/>
<evidence type="ECO:0000256" key="4">
    <source>
        <dbReference type="ARBA" id="ARBA00022801"/>
    </source>
</evidence>
<dbReference type="InterPro" id="IPR029062">
    <property type="entry name" value="Class_I_gatase-like"/>
</dbReference>
<accession>A0A5B8SYU4</accession>
<evidence type="ECO:0000256" key="7">
    <source>
        <dbReference type="PIRSR" id="PIRSR001084-1"/>
    </source>
</evidence>
<evidence type="ECO:0000256" key="3">
    <source>
        <dbReference type="ARBA" id="ARBA00012756"/>
    </source>
</evidence>
<dbReference type="PANTHER" id="PTHR36447:SF1">
    <property type="entry name" value="BETA-GALACTOSIDASE GANA"/>
    <property type="match status" value="1"/>
</dbReference>
<dbReference type="Pfam" id="PF08532">
    <property type="entry name" value="Glyco_hydro_42M"/>
    <property type="match status" value="1"/>
</dbReference>
<keyword evidence="9" id="KW-0479">Metal-binding</keyword>
<gene>
    <name evidence="13" type="ORF">FGL85_07560</name>
</gene>
<feature type="binding site" evidence="9">
    <location>
        <position position="160"/>
    </location>
    <ligand>
        <name>Zn(2+)</name>
        <dbReference type="ChEBI" id="CHEBI:29105"/>
    </ligand>
</feature>
<dbReference type="AlphaFoldDB" id="A0A5B8SYU4"/>
<feature type="active site" description="Nucleophile" evidence="7">
    <location>
        <position position="317"/>
    </location>
</feature>
<evidence type="ECO:0000256" key="6">
    <source>
        <dbReference type="PIRNR" id="PIRNR001084"/>
    </source>
</evidence>
<evidence type="ECO:0000256" key="9">
    <source>
        <dbReference type="PIRSR" id="PIRSR001084-3"/>
    </source>
</evidence>
<feature type="binding site" evidence="8">
    <location>
        <position position="325"/>
    </location>
    <ligand>
        <name>substrate</name>
    </ligand>
</feature>
<evidence type="ECO:0000313" key="14">
    <source>
        <dbReference type="Proteomes" id="UP000321296"/>
    </source>
</evidence>
<feature type="domain" description="Beta-galactosidase trimerisation" evidence="11">
    <location>
        <begin position="408"/>
        <end position="612"/>
    </location>
</feature>
<dbReference type="Pfam" id="PF02449">
    <property type="entry name" value="Glyco_hydro_42"/>
    <property type="match status" value="1"/>
</dbReference>
<dbReference type="GO" id="GO:0046872">
    <property type="term" value="F:metal ion binding"/>
    <property type="evidence" value="ECO:0007669"/>
    <property type="project" value="UniProtKB-KW"/>
</dbReference>
<dbReference type="GO" id="GO:0004565">
    <property type="term" value="F:beta-galactosidase activity"/>
    <property type="evidence" value="ECO:0007669"/>
    <property type="project" value="UniProtKB-EC"/>
</dbReference>
<dbReference type="InterPro" id="IPR013739">
    <property type="entry name" value="Beta_galactosidase_C"/>
</dbReference>
<protein>
    <recommendedName>
        <fullName evidence="3 6">Beta-galactosidase</fullName>
        <shortName evidence="6">Beta-gal</shortName>
        <ecNumber evidence="3 6">3.2.1.23</ecNumber>
    </recommendedName>
</protein>
<feature type="binding site" evidence="8">
    <location>
        <position position="152"/>
    </location>
    <ligand>
        <name>substrate</name>
    </ligand>
</feature>
<dbReference type="EMBL" id="CP042383">
    <property type="protein sequence ID" value="QEA42372.1"/>
    <property type="molecule type" value="Genomic_DNA"/>
</dbReference>
<proteinExistence type="inferred from homology"/>
<dbReference type="InterPro" id="IPR013529">
    <property type="entry name" value="Glyco_hydro_42_N"/>
</dbReference>
<feature type="binding site" evidence="8">
    <location>
        <position position="114"/>
    </location>
    <ligand>
        <name>substrate</name>
    </ligand>
</feature>
<organism evidence="13 14">
    <name type="scientific">Leuconostoc pseudomesenteroides</name>
    <dbReference type="NCBI Taxonomy" id="33968"/>
    <lineage>
        <taxon>Bacteria</taxon>
        <taxon>Bacillati</taxon>
        <taxon>Bacillota</taxon>
        <taxon>Bacilli</taxon>
        <taxon>Lactobacillales</taxon>
        <taxon>Lactobacillaceae</taxon>
        <taxon>Leuconostoc</taxon>
    </lineage>
</organism>
<dbReference type="PANTHER" id="PTHR36447">
    <property type="entry name" value="BETA-GALACTOSIDASE GANA"/>
    <property type="match status" value="1"/>
</dbReference>
<feature type="binding site" evidence="9">
    <location>
        <position position="163"/>
    </location>
    <ligand>
        <name>Zn(2+)</name>
        <dbReference type="ChEBI" id="CHEBI:29105"/>
    </ligand>
</feature>
<dbReference type="GO" id="GO:0009341">
    <property type="term" value="C:beta-galactosidase complex"/>
    <property type="evidence" value="ECO:0007669"/>
    <property type="project" value="InterPro"/>
</dbReference>
<keyword evidence="4 6" id="KW-0378">Hydrolase</keyword>
<evidence type="ECO:0000256" key="2">
    <source>
        <dbReference type="ARBA" id="ARBA00005940"/>
    </source>
</evidence>
<evidence type="ECO:0000259" key="12">
    <source>
        <dbReference type="Pfam" id="PF08533"/>
    </source>
</evidence>
<reference evidence="13 14" key="1">
    <citation type="submission" date="2019-06" db="EMBL/GenBank/DDBJ databases">
        <title>Genome analyses of bacteria isolated from kimchi.</title>
        <authorList>
            <person name="Lee S."/>
            <person name="Ahn S."/>
            <person name="Roh S."/>
        </authorList>
    </citation>
    <scope>NUCLEOTIDE SEQUENCE [LARGE SCALE GENOMIC DNA]</scope>
    <source>
        <strain evidence="13 14">CBA3630</strain>
    </source>
</reference>
<keyword evidence="5 6" id="KW-0326">Glycosidase</keyword>
<dbReference type="Proteomes" id="UP000321296">
    <property type="component" value="Chromosome"/>
</dbReference>
<feature type="binding site" evidence="9">
    <location>
        <position position="118"/>
    </location>
    <ligand>
        <name>Zn(2+)</name>
        <dbReference type="ChEBI" id="CHEBI:29105"/>
    </ligand>
</feature>
<keyword evidence="9" id="KW-0862">Zinc</keyword>
<sequence length="683" mass="79506">MTDTLQISKFLHGGDYNPEQWIDNSEIINRDFTLFKQSKINTFTIGIFSWAKIEPKEGVYDFEWLDNIFDRVEQQNGNIILATPSGARPRWMSEKYPEVLRTNEQGQKLLFGERHNHCLSSPVYRAKTKSINYQLAKRYGHRKSLILWHISNELGGDCHCELCQEKFREWMKNKYKTIDNLNRLYWSSFWSHQYNNWDDIHSPSTLGDTTSLILNLDWKRFVTDQTIDVFENEVKPLREVTPNIPVTTNFMGGNPPESSIFMDLDYQKFSKHVDVISWDSYPNWSNDYETTETLAMKTALMNDVMRGLKHDSYLIMESTPSQVNWHPFNKSKRPGMHEMGSLQQIAHGANSVLYFQLHQSRGSSEMFHGAVVTHSLSNRTRVFKDVSLVGKDLEKLQPLLKSKYTHTKIAIVFDYDNVWALDDARNYSDQTKKYWHTIQSHYSVFWQNNIPVDIISAQDDLSPYTLVIDPMHFMMDIEYMEKIEKYVSSGGNLVGTYMTGVVDKNYLAYLGGWPERLQRIYGLSYVETDTLYPKQTNTIIWEDNEYKVIDYADVFEQKGATSLAYYEDDFYAQSPALTKNDLGSGTAMMIAGRTEKAFLNKFYSKLIDKYSLRDSQIPFENADAHLSVQVRQDERQKYYFITNYTDNKQIALFKDSYTEMLSGNSLNGSTTLEPYQVIVATKD</sequence>
<dbReference type="Gene3D" id="2.60.40.1180">
    <property type="entry name" value="Golgi alpha-mannosidase II"/>
    <property type="match status" value="1"/>
</dbReference>
<feature type="binding site" evidence="9">
    <location>
        <position position="158"/>
    </location>
    <ligand>
        <name>Zn(2+)</name>
        <dbReference type="ChEBI" id="CHEBI:29105"/>
    </ligand>
</feature>
<dbReference type="Pfam" id="PF08533">
    <property type="entry name" value="Glyco_hydro_42C"/>
    <property type="match status" value="1"/>
</dbReference>
<feature type="domain" description="Beta-galactosidase C-terminal" evidence="12">
    <location>
        <begin position="626"/>
        <end position="680"/>
    </location>
</feature>
<dbReference type="SUPFAM" id="SSF51445">
    <property type="entry name" value="(Trans)glycosidases"/>
    <property type="match status" value="1"/>
</dbReference>
<feature type="active site" description="Proton donor" evidence="7">
    <location>
        <position position="153"/>
    </location>
</feature>
<dbReference type="EC" id="3.2.1.23" evidence="3 6"/>
<dbReference type="Gene3D" id="3.20.20.80">
    <property type="entry name" value="Glycosidases"/>
    <property type="match status" value="1"/>
</dbReference>
<feature type="domain" description="Glycoside hydrolase family 42 N-terminal" evidence="10">
    <location>
        <begin position="15"/>
        <end position="396"/>
    </location>
</feature>
<evidence type="ECO:0000259" key="11">
    <source>
        <dbReference type="Pfam" id="PF08532"/>
    </source>
</evidence>
<name>A0A5B8SYU4_LEUPS</name>
<comment type="similarity">
    <text evidence="2 6">Belongs to the glycosyl hydrolase 42 family.</text>
</comment>
<evidence type="ECO:0000313" key="13">
    <source>
        <dbReference type="EMBL" id="QEA42372.1"/>
    </source>
</evidence>